<proteinExistence type="predicted"/>
<reference evidence="2 3" key="1">
    <citation type="submission" date="2019-11" db="EMBL/GenBank/DDBJ databases">
        <title>Genome sequences of 17 halophilic strains isolated from different environments.</title>
        <authorList>
            <person name="Furrow R.E."/>
        </authorList>
    </citation>
    <scope>NUCLEOTIDE SEQUENCE [LARGE SCALE GENOMIC DNA]</scope>
    <source>
        <strain evidence="2 3">22514_16_FS</strain>
    </source>
</reference>
<comment type="caution">
    <text evidence="2">The sequence shown here is derived from an EMBL/GenBank/DDBJ whole genome shotgun (WGS) entry which is preliminary data.</text>
</comment>
<gene>
    <name evidence="2" type="ORF">GLW05_17985</name>
</gene>
<feature type="coiled-coil region" evidence="1">
    <location>
        <begin position="133"/>
        <end position="160"/>
    </location>
</feature>
<dbReference type="Proteomes" id="UP000468638">
    <property type="component" value="Unassembled WGS sequence"/>
</dbReference>
<accession>A0A6I5A570</accession>
<dbReference type="OrthoDB" id="2538132at2"/>
<organism evidence="2 3">
    <name type="scientific">Pontibacillus yanchengensis</name>
    <dbReference type="NCBI Taxonomy" id="462910"/>
    <lineage>
        <taxon>Bacteria</taxon>
        <taxon>Bacillati</taxon>
        <taxon>Bacillota</taxon>
        <taxon>Bacilli</taxon>
        <taxon>Bacillales</taxon>
        <taxon>Bacillaceae</taxon>
        <taxon>Pontibacillus</taxon>
    </lineage>
</organism>
<protein>
    <submittedName>
        <fullName evidence="2">Uncharacterized protein</fullName>
    </submittedName>
</protein>
<evidence type="ECO:0000313" key="2">
    <source>
        <dbReference type="EMBL" id="MYL35473.1"/>
    </source>
</evidence>
<dbReference type="EMBL" id="WMEQ01000017">
    <property type="protein sequence ID" value="MYL35473.1"/>
    <property type="molecule type" value="Genomic_DNA"/>
</dbReference>
<dbReference type="AlphaFoldDB" id="A0A6I5A570"/>
<sequence length="454" mass="52471">MKDILIGTGDEYLDDFLKKDIEHNEIGKVQRIVSTRKHLVKSVNEFAPDMIIVGEDLIGEGSEEESDQEWEAVIEEIRRLSFDLRIVFYCERKEDDIFLTKLTTLNVTDIFNEGKLPAGYLNQLTSGPDYKNIERFRHKVKNVQEELQKEKEVQQEREAEDIMMKGRMPKFGSVLSNQAPVYEQLMIRPKLIVFASSYEGAGSSSMARLFAEYLTNLNLSVGVLESPYSKPYWFDSLNALSQISENWKSWHSLINEGYEVSEGSDLVIDDVTYLVKHPDDKIKDWNIMKSAYLIGYARQIPLLIYDMSHSFNQDEEKLILKQANHIVFTSGYDPVRINRNIGYFDEYFDESIVDKMTLVLNHSTDVLKKKYAKEVAQTYGFQDAKFSIPIPHIEGMTLSMVEGKSPWSILEDDQKEILEEEMGSIAIDLLGEELFEKLQPKKKKGFKLPFMKKQ</sequence>
<evidence type="ECO:0000256" key="1">
    <source>
        <dbReference type="SAM" id="Coils"/>
    </source>
</evidence>
<evidence type="ECO:0000313" key="3">
    <source>
        <dbReference type="Proteomes" id="UP000468638"/>
    </source>
</evidence>
<dbReference type="RefSeq" id="WP_160850430.1">
    <property type="nucleotide sequence ID" value="NZ_WMEQ01000017.1"/>
</dbReference>
<name>A0A6I5A570_9BACI</name>
<keyword evidence="1" id="KW-0175">Coiled coil</keyword>